<keyword evidence="5" id="KW-0325">Glycoprotein</keyword>
<name>A0AAD9IU77_9ANNE</name>
<sequence>MGSMGSLTKRMDTVEEAMKKMNYTYLDLEAKNFRSNLLVHGISKMDDEDVVETTHLFVSETLALDGTDEVHSATRLERPGGRQGTLRKPRPILTTFPYERQHPPGKASIVMSVIGPIVEGENPNIDITCSVSDPGYPQATFKWSKDNQDQSGGEDGSITIRQGSATVSKHDGIWTCIPSNSEGDGLGADISVIVNAKAHLSQSLPRTLTVVADPKDSFNVTCGFISKPSVIISWTYNNNNILPDGVITQPITTTSSGKMSTVTQKLLWNPNSDISSRRSVGGVYLCKGTVDLGQGRLDTKESQMVLNVKCPPVAPKDVLVNDFTAVSIYLEWLAGFDGGPDQTFWIHVFDTGSFDWFTVANIPDTTKGQGGLIEYKLTTEQGLLPDHKYIIHVGAINSISNVTGPSSMAHTKETRNKREDNKHVEQQENEFQSYETLEMSSVQHPQPQALFYCLSASNVLIINQQQCKLTGFATSTAVAKREKWEEQHNLTRPIRWLAPEAIKLNHIKESDIWSLGVLIWEIANRGECPLKDKSDEEAKIMILEGHRLLSPSNCNNELYNILCSCWMYQPHSRPTVGDIESQLLEITQYEAV</sequence>
<dbReference type="SUPFAM" id="SSF49265">
    <property type="entry name" value="Fibronectin type III"/>
    <property type="match status" value="1"/>
</dbReference>
<dbReference type="SUPFAM" id="SSF48726">
    <property type="entry name" value="Immunoglobulin"/>
    <property type="match status" value="1"/>
</dbReference>
<dbReference type="PANTHER" id="PTHR24416:SF611">
    <property type="entry name" value="TYROSINE-PROTEIN KINASE TRANSMEMBRANE RECEPTOR ROR"/>
    <property type="match status" value="1"/>
</dbReference>
<dbReference type="InterPro" id="IPR036179">
    <property type="entry name" value="Ig-like_dom_sf"/>
</dbReference>
<feature type="compositionally biased region" description="Basic and acidic residues" evidence="6">
    <location>
        <begin position="410"/>
        <end position="424"/>
    </location>
</feature>
<feature type="domain" description="Ig-like" evidence="8">
    <location>
        <begin position="205"/>
        <end position="286"/>
    </location>
</feature>
<dbReference type="Gene3D" id="1.10.510.10">
    <property type="entry name" value="Transferase(Phosphotransferase) domain 1"/>
    <property type="match status" value="1"/>
</dbReference>
<evidence type="ECO:0000259" key="7">
    <source>
        <dbReference type="PROSITE" id="PS50011"/>
    </source>
</evidence>
<dbReference type="Gene3D" id="2.60.40.10">
    <property type="entry name" value="Immunoglobulins"/>
    <property type="match status" value="3"/>
</dbReference>
<dbReference type="InterPro" id="IPR011009">
    <property type="entry name" value="Kinase-like_dom_sf"/>
</dbReference>
<dbReference type="Pfam" id="PF07714">
    <property type="entry name" value="PK_Tyr_Ser-Thr"/>
    <property type="match status" value="1"/>
</dbReference>
<dbReference type="EMBL" id="JAODUP010001280">
    <property type="protein sequence ID" value="KAK2140673.1"/>
    <property type="molecule type" value="Genomic_DNA"/>
</dbReference>
<dbReference type="Proteomes" id="UP001208570">
    <property type="component" value="Unassembled WGS sequence"/>
</dbReference>
<evidence type="ECO:0000313" key="11">
    <source>
        <dbReference type="Proteomes" id="UP001208570"/>
    </source>
</evidence>
<keyword evidence="2" id="KW-0812">Transmembrane</keyword>
<dbReference type="GO" id="GO:0007169">
    <property type="term" value="P:cell surface receptor protein tyrosine kinase signaling pathway"/>
    <property type="evidence" value="ECO:0007669"/>
    <property type="project" value="TreeGrafter"/>
</dbReference>
<evidence type="ECO:0000259" key="9">
    <source>
        <dbReference type="PROSITE" id="PS50853"/>
    </source>
</evidence>
<keyword evidence="3" id="KW-1133">Transmembrane helix</keyword>
<dbReference type="GO" id="GO:0004714">
    <property type="term" value="F:transmembrane receptor protein tyrosine kinase activity"/>
    <property type="evidence" value="ECO:0007669"/>
    <property type="project" value="TreeGrafter"/>
</dbReference>
<dbReference type="InterPro" id="IPR013783">
    <property type="entry name" value="Ig-like_fold"/>
</dbReference>
<dbReference type="InterPro" id="IPR050122">
    <property type="entry name" value="RTK"/>
</dbReference>
<protein>
    <submittedName>
        <fullName evidence="10">Uncharacterized protein</fullName>
    </submittedName>
</protein>
<feature type="region of interest" description="Disordered" evidence="6">
    <location>
        <begin position="404"/>
        <end position="424"/>
    </location>
</feature>
<dbReference type="GO" id="GO:0005524">
    <property type="term" value="F:ATP binding"/>
    <property type="evidence" value="ECO:0007669"/>
    <property type="project" value="InterPro"/>
</dbReference>
<feature type="domain" description="Ig-like" evidence="8">
    <location>
        <begin position="91"/>
        <end position="191"/>
    </location>
</feature>
<dbReference type="PROSITE" id="PS50853">
    <property type="entry name" value="FN3"/>
    <property type="match status" value="1"/>
</dbReference>
<dbReference type="PANTHER" id="PTHR24416">
    <property type="entry name" value="TYROSINE-PROTEIN KINASE RECEPTOR"/>
    <property type="match status" value="1"/>
</dbReference>
<dbReference type="PROSITE" id="PS50835">
    <property type="entry name" value="IG_LIKE"/>
    <property type="match status" value="2"/>
</dbReference>
<proteinExistence type="predicted"/>
<keyword evidence="11" id="KW-1185">Reference proteome</keyword>
<evidence type="ECO:0000256" key="5">
    <source>
        <dbReference type="ARBA" id="ARBA00023180"/>
    </source>
</evidence>
<feature type="domain" description="Protein kinase" evidence="7">
    <location>
        <begin position="286"/>
        <end position="584"/>
    </location>
</feature>
<evidence type="ECO:0000256" key="4">
    <source>
        <dbReference type="ARBA" id="ARBA00023136"/>
    </source>
</evidence>
<evidence type="ECO:0000259" key="8">
    <source>
        <dbReference type="PROSITE" id="PS50835"/>
    </source>
</evidence>
<evidence type="ECO:0000256" key="2">
    <source>
        <dbReference type="ARBA" id="ARBA00022692"/>
    </source>
</evidence>
<dbReference type="InterPro" id="IPR003961">
    <property type="entry name" value="FN3_dom"/>
</dbReference>
<dbReference type="AlphaFoldDB" id="A0AAD9IU77"/>
<keyword evidence="4" id="KW-0472">Membrane</keyword>
<feature type="domain" description="Fibronectin type-III" evidence="9">
    <location>
        <begin position="314"/>
        <end position="417"/>
    </location>
</feature>
<dbReference type="CDD" id="cd00096">
    <property type="entry name" value="Ig"/>
    <property type="match status" value="1"/>
</dbReference>
<accession>A0AAD9IU77</accession>
<gene>
    <name evidence="10" type="ORF">LSH36_1280g00105</name>
</gene>
<dbReference type="InterPro" id="IPR007110">
    <property type="entry name" value="Ig-like_dom"/>
</dbReference>
<dbReference type="CDD" id="cd00063">
    <property type="entry name" value="FN3"/>
    <property type="match status" value="1"/>
</dbReference>
<comment type="caution">
    <text evidence="10">The sequence shown here is derived from an EMBL/GenBank/DDBJ whole genome shotgun (WGS) entry which is preliminary data.</text>
</comment>
<dbReference type="InterPro" id="IPR036116">
    <property type="entry name" value="FN3_sf"/>
</dbReference>
<evidence type="ECO:0000256" key="6">
    <source>
        <dbReference type="SAM" id="MobiDB-lite"/>
    </source>
</evidence>
<evidence type="ECO:0000256" key="3">
    <source>
        <dbReference type="ARBA" id="ARBA00022989"/>
    </source>
</evidence>
<evidence type="ECO:0000256" key="1">
    <source>
        <dbReference type="ARBA" id="ARBA00004167"/>
    </source>
</evidence>
<dbReference type="InterPro" id="IPR001245">
    <property type="entry name" value="Ser-Thr/Tyr_kinase_cat_dom"/>
</dbReference>
<dbReference type="InterPro" id="IPR000719">
    <property type="entry name" value="Prot_kinase_dom"/>
</dbReference>
<reference evidence="10" key="1">
    <citation type="journal article" date="2023" name="Mol. Biol. Evol.">
        <title>Third-Generation Sequencing Reveals the Adaptive Role of the Epigenome in Three Deep-Sea Polychaetes.</title>
        <authorList>
            <person name="Perez M."/>
            <person name="Aroh O."/>
            <person name="Sun Y."/>
            <person name="Lan Y."/>
            <person name="Juniper S.K."/>
            <person name="Young C.R."/>
            <person name="Angers B."/>
            <person name="Qian P.Y."/>
        </authorList>
    </citation>
    <scope>NUCLEOTIDE SEQUENCE</scope>
    <source>
        <strain evidence="10">P08H-3</strain>
    </source>
</reference>
<dbReference type="PROSITE" id="PS50011">
    <property type="entry name" value="PROTEIN_KINASE_DOM"/>
    <property type="match status" value="1"/>
</dbReference>
<dbReference type="GO" id="GO:0005886">
    <property type="term" value="C:plasma membrane"/>
    <property type="evidence" value="ECO:0007669"/>
    <property type="project" value="TreeGrafter"/>
</dbReference>
<dbReference type="SUPFAM" id="SSF56112">
    <property type="entry name" value="Protein kinase-like (PK-like)"/>
    <property type="match status" value="1"/>
</dbReference>
<organism evidence="10 11">
    <name type="scientific">Paralvinella palmiformis</name>
    <dbReference type="NCBI Taxonomy" id="53620"/>
    <lineage>
        <taxon>Eukaryota</taxon>
        <taxon>Metazoa</taxon>
        <taxon>Spiralia</taxon>
        <taxon>Lophotrochozoa</taxon>
        <taxon>Annelida</taxon>
        <taxon>Polychaeta</taxon>
        <taxon>Sedentaria</taxon>
        <taxon>Canalipalpata</taxon>
        <taxon>Terebellida</taxon>
        <taxon>Terebelliformia</taxon>
        <taxon>Alvinellidae</taxon>
        <taxon>Paralvinella</taxon>
    </lineage>
</organism>
<dbReference type="GO" id="GO:0043235">
    <property type="term" value="C:receptor complex"/>
    <property type="evidence" value="ECO:0007669"/>
    <property type="project" value="TreeGrafter"/>
</dbReference>
<evidence type="ECO:0000313" key="10">
    <source>
        <dbReference type="EMBL" id="KAK2140673.1"/>
    </source>
</evidence>
<comment type="subcellular location">
    <subcellularLocation>
        <location evidence="1">Membrane</location>
        <topology evidence="1">Single-pass membrane protein</topology>
    </subcellularLocation>
</comment>